<dbReference type="InterPro" id="IPR050422">
    <property type="entry name" value="X-Pro_aminopeptidase_P"/>
</dbReference>
<keyword evidence="3" id="KW-0378">Hydrolase</keyword>
<dbReference type="InterPro" id="IPR000994">
    <property type="entry name" value="Pept_M24"/>
</dbReference>
<dbReference type="InterPro" id="IPR032416">
    <property type="entry name" value="Peptidase_M24_C"/>
</dbReference>
<dbReference type="Gene3D" id="3.90.230.10">
    <property type="entry name" value="Creatinase/methionine aminopeptidase superfamily"/>
    <property type="match status" value="1"/>
</dbReference>
<gene>
    <name evidence="7" type="ORF">H9906_08710</name>
</gene>
<evidence type="ECO:0000259" key="5">
    <source>
        <dbReference type="Pfam" id="PF01321"/>
    </source>
</evidence>
<dbReference type="PANTHER" id="PTHR43763">
    <property type="entry name" value="XAA-PRO AMINOPEPTIDASE 1"/>
    <property type="match status" value="1"/>
</dbReference>
<dbReference type="InterPro" id="IPR036005">
    <property type="entry name" value="Creatinase/aminopeptidase-like"/>
</dbReference>
<dbReference type="Gene3D" id="3.40.350.10">
    <property type="entry name" value="Creatinase/prolidase N-terminal domain"/>
    <property type="match status" value="2"/>
</dbReference>
<comment type="caution">
    <text evidence="7">The sequence shown here is derived from an EMBL/GenBank/DDBJ whole genome shotgun (WGS) entry which is preliminary data.</text>
</comment>
<sequence>MSLEDPSLYASRLAALRHAMHHAGVDAYYIPSADPHLSEYLPEHWQGRQWLTGFEGSAGNVLVTQEFAGLWTDSRYWVQAEQQFRASPFTLMRQGEADVPSITDWVRQHMPANAVLAFDGKVMSVTAYEAWESLSQEGWTINAELDLLEAIWQERPPLPLAPIFEHESEYVAQTRAQKIAGLRQQLIEHQADWWLLSSLDDIAWLLNLRGNDVPYNPVFLAHALVSAHTFRLYLEESKVSTELMLRLAEDGISLRPYDMLSMDLLELPIQQYLGLDPQRVTVGTLQNAQHLHWLPLPNPTQTTKAIKADSELAHIRRAMEKDGAALCVFFAQFEQQLAQGQSLTELDVDQRLTAARAQQPDFISPSFGTIAAFGANGAMPHYQATPQAFSVIEGDGLLLIDSGGQYLDGTTDITRVVPIGQITDAQKTDYTRVLKGMIALSRAVFPRGVTGQQLDVLARAPLWEVGLEFGHGTGHGVGYFLNVHEGPQSISWRGRNPAVPLEVGMITSNEPGLYRAGEWGIRIENLVVVQPALSTEFGDFLSFETLTLCPIDTRCLNLSLLNAAEVEWLNGYHQEVRERLSPYLHDEALAWLIERTEPIL</sequence>
<dbReference type="InterPro" id="IPR000587">
    <property type="entry name" value="Creatinase_N"/>
</dbReference>
<dbReference type="AlphaFoldDB" id="A0A9D2RHD0"/>
<comment type="similarity">
    <text evidence="1">Belongs to the peptidase M24B family.</text>
</comment>
<dbReference type="GO" id="GO:0005737">
    <property type="term" value="C:cytoplasm"/>
    <property type="evidence" value="ECO:0007669"/>
    <property type="project" value="UniProtKB-ARBA"/>
</dbReference>
<accession>A0A9D2RHD0</accession>
<dbReference type="CDD" id="cd01085">
    <property type="entry name" value="APP"/>
    <property type="match status" value="1"/>
</dbReference>
<dbReference type="FunFam" id="3.90.230.10:FF:000004">
    <property type="entry name" value="xaa-Pro aminopeptidase 1 isoform X1"/>
    <property type="match status" value="1"/>
</dbReference>
<organism evidence="7 8">
    <name type="scientific">Candidatus Paenalcaligenes intestinipullorum</name>
    <dbReference type="NCBI Taxonomy" id="2838718"/>
    <lineage>
        <taxon>Bacteria</taxon>
        <taxon>Pseudomonadati</taxon>
        <taxon>Pseudomonadota</taxon>
        <taxon>Betaproteobacteria</taxon>
        <taxon>Burkholderiales</taxon>
        <taxon>Alcaligenaceae</taxon>
        <taxon>Paenalcaligenes</taxon>
    </lineage>
</organism>
<reference evidence="7" key="2">
    <citation type="submission" date="2021-04" db="EMBL/GenBank/DDBJ databases">
        <authorList>
            <person name="Gilroy R."/>
        </authorList>
    </citation>
    <scope>NUCLEOTIDE SEQUENCE</scope>
    <source>
        <strain evidence="7">9264</strain>
    </source>
</reference>
<feature type="domain" description="Peptidase M24" evidence="4">
    <location>
        <begin position="314"/>
        <end position="530"/>
    </location>
</feature>
<proteinExistence type="inferred from homology"/>
<dbReference type="EMBL" id="DWUQ01000182">
    <property type="protein sequence ID" value="HJD45088.1"/>
    <property type="molecule type" value="Genomic_DNA"/>
</dbReference>
<dbReference type="InterPro" id="IPR033740">
    <property type="entry name" value="Pept_M24B"/>
</dbReference>
<evidence type="ECO:0000313" key="8">
    <source>
        <dbReference type="Proteomes" id="UP000823889"/>
    </source>
</evidence>
<dbReference type="PANTHER" id="PTHR43763:SF6">
    <property type="entry name" value="XAA-PRO AMINOPEPTIDASE 1"/>
    <property type="match status" value="1"/>
</dbReference>
<keyword evidence="7" id="KW-0031">Aminopeptidase</keyword>
<evidence type="ECO:0000259" key="6">
    <source>
        <dbReference type="Pfam" id="PF16188"/>
    </source>
</evidence>
<feature type="domain" description="Creatinase N-terminal" evidence="5">
    <location>
        <begin position="12"/>
        <end position="133"/>
    </location>
</feature>
<protein>
    <submittedName>
        <fullName evidence="7">Aminopeptidase P family protein</fullName>
    </submittedName>
</protein>
<evidence type="ECO:0000313" key="7">
    <source>
        <dbReference type="EMBL" id="HJD45088.1"/>
    </source>
</evidence>
<dbReference type="Pfam" id="PF00557">
    <property type="entry name" value="Peptidase_M24"/>
    <property type="match status" value="1"/>
</dbReference>
<reference evidence="7" key="1">
    <citation type="journal article" date="2021" name="PeerJ">
        <title>Extensive microbial diversity within the chicken gut microbiome revealed by metagenomics and culture.</title>
        <authorList>
            <person name="Gilroy R."/>
            <person name="Ravi A."/>
            <person name="Getino M."/>
            <person name="Pursley I."/>
            <person name="Horton D.L."/>
            <person name="Alikhan N.F."/>
            <person name="Baker D."/>
            <person name="Gharbi K."/>
            <person name="Hall N."/>
            <person name="Watson M."/>
            <person name="Adriaenssens E.M."/>
            <person name="Foster-Nyarko E."/>
            <person name="Jarju S."/>
            <person name="Secka A."/>
            <person name="Antonio M."/>
            <person name="Oren A."/>
            <person name="Chaudhuri R.R."/>
            <person name="La Ragione R."/>
            <person name="Hildebrand F."/>
            <person name="Pallen M.J."/>
        </authorList>
    </citation>
    <scope>NUCLEOTIDE SEQUENCE</scope>
    <source>
        <strain evidence="7">9264</strain>
    </source>
</reference>
<dbReference type="GO" id="GO:0046872">
    <property type="term" value="F:metal ion binding"/>
    <property type="evidence" value="ECO:0007669"/>
    <property type="project" value="UniProtKB-KW"/>
</dbReference>
<evidence type="ECO:0000256" key="2">
    <source>
        <dbReference type="ARBA" id="ARBA00022723"/>
    </source>
</evidence>
<dbReference type="GO" id="GO:0070006">
    <property type="term" value="F:metalloaminopeptidase activity"/>
    <property type="evidence" value="ECO:0007669"/>
    <property type="project" value="InterPro"/>
</dbReference>
<keyword evidence="2" id="KW-0479">Metal-binding</keyword>
<dbReference type="Proteomes" id="UP000823889">
    <property type="component" value="Unassembled WGS sequence"/>
</dbReference>
<evidence type="ECO:0000256" key="3">
    <source>
        <dbReference type="ARBA" id="ARBA00022801"/>
    </source>
</evidence>
<keyword evidence="7" id="KW-0645">Protease</keyword>
<name>A0A9D2RHD0_9BURK</name>
<dbReference type="Pfam" id="PF16188">
    <property type="entry name" value="Peptidase_M24_C"/>
    <property type="match status" value="1"/>
</dbReference>
<evidence type="ECO:0000256" key="1">
    <source>
        <dbReference type="ARBA" id="ARBA00008766"/>
    </source>
</evidence>
<feature type="domain" description="Peptidase M24 C-terminal" evidence="6">
    <location>
        <begin position="540"/>
        <end position="599"/>
    </location>
</feature>
<dbReference type="Pfam" id="PF16189">
    <property type="entry name" value="Creatinase_N_2"/>
    <property type="match status" value="1"/>
</dbReference>
<dbReference type="SUPFAM" id="SSF53092">
    <property type="entry name" value="Creatinase/prolidase N-terminal domain"/>
    <property type="match status" value="1"/>
</dbReference>
<dbReference type="SUPFAM" id="SSF55920">
    <property type="entry name" value="Creatinase/aminopeptidase"/>
    <property type="match status" value="1"/>
</dbReference>
<dbReference type="Pfam" id="PF01321">
    <property type="entry name" value="Creatinase_N"/>
    <property type="match status" value="1"/>
</dbReference>
<evidence type="ECO:0000259" key="4">
    <source>
        <dbReference type="Pfam" id="PF00557"/>
    </source>
</evidence>
<dbReference type="InterPro" id="IPR029149">
    <property type="entry name" value="Creatin/AminoP/Spt16_N"/>
</dbReference>